<sequence>MTLVLSAIIEFNDSLSTICF</sequence>
<accession>A0A2P2N509</accession>
<evidence type="ECO:0000313" key="1">
    <source>
        <dbReference type="EMBL" id="MBX37592.1"/>
    </source>
</evidence>
<name>A0A2P2N509_RHIMU</name>
<reference evidence="1" key="1">
    <citation type="submission" date="2018-02" db="EMBL/GenBank/DDBJ databases">
        <title>Rhizophora mucronata_Transcriptome.</title>
        <authorList>
            <person name="Meera S.P."/>
            <person name="Sreeshan A."/>
            <person name="Augustine A."/>
        </authorList>
    </citation>
    <scope>NUCLEOTIDE SEQUENCE</scope>
    <source>
        <tissue evidence="1">Leaf</tissue>
    </source>
</reference>
<dbReference type="EMBL" id="GGEC01057108">
    <property type="protein sequence ID" value="MBX37592.1"/>
    <property type="molecule type" value="Transcribed_RNA"/>
</dbReference>
<proteinExistence type="predicted"/>
<protein>
    <submittedName>
        <fullName evidence="1">Uncharacterized protein</fullName>
    </submittedName>
</protein>
<dbReference type="AlphaFoldDB" id="A0A2P2N509"/>
<organism evidence="1">
    <name type="scientific">Rhizophora mucronata</name>
    <name type="common">Asiatic mangrove</name>
    <dbReference type="NCBI Taxonomy" id="61149"/>
    <lineage>
        <taxon>Eukaryota</taxon>
        <taxon>Viridiplantae</taxon>
        <taxon>Streptophyta</taxon>
        <taxon>Embryophyta</taxon>
        <taxon>Tracheophyta</taxon>
        <taxon>Spermatophyta</taxon>
        <taxon>Magnoliopsida</taxon>
        <taxon>eudicotyledons</taxon>
        <taxon>Gunneridae</taxon>
        <taxon>Pentapetalae</taxon>
        <taxon>rosids</taxon>
        <taxon>fabids</taxon>
        <taxon>Malpighiales</taxon>
        <taxon>Rhizophoraceae</taxon>
        <taxon>Rhizophora</taxon>
    </lineage>
</organism>